<dbReference type="EMBL" id="PVNS01000015">
    <property type="protein sequence ID" value="PRO64543.1"/>
    <property type="molecule type" value="Genomic_DNA"/>
</dbReference>
<evidence type="ECO:0000313" key="7">
    <source>
        <dbReference type="EMBL" id="PRO64543.1"/>
    </source>
</evidence>
<dbReference type="Gene3D" id="3.40.50.620">
    <property type="entry name" value="HUPs"/>
    <property type="match status" value="1"/>
</dbReference>
<evidence type="ECO:0000313" key="8">
    <source>
        <dbReference type="Proteomes" id="UP000243650"/>
    </source>
</evidence>
<dbReference type="InterPro" id="IPR002081">
    <property type="entry name" value="Cryptochrome/DNA_photolyase_1"/>
</dbReference>
<dbReference type="PANTHER" id="PTHR11455">
    <property type="entry name" value="CRYPTOCHROME"/>
    <property type="match status" value="1"/>
</dbReference>
<dbReference type="InterPro" id="IPR014729">
    <property type="entry name" value="Rossmann-like_a/b/a_fold"/>
</dbReference>
<feature type="domain" description="Photolyase/cryptochrome alpha/beta" evidence="6">
    <location>
        <begin position="1"/>
        <end position="132"/>
    </location>
</feature>
<protein>
    <submittedName>
        <fullName evidence="7">Deoxyribodipyrimidine photo-lyase</fullName>
    </submittedName>
</protein>
<dbReference type="Gene3D" id="1.25.40.80">
    <property type="match status" value="1"/>
</dbReference>
<comment type="caution">
    <text evidence="7">The sequence shown here is derived from an EMBL/GenBank/DDBJ whole genome shotgun (WGS) entry which is preliminary data.</text>
</comment>
<dbReference type="GO" id="GO:0003677">
    <property type="term" value="F:DNA binding"/>
    <property type="evidence" value="ECO:0007669"/>
    <property type="project" value="TreeGrafter"/>
</dbReference>
<comment type="cofactor">
    <cofactor evidence="3">
        <name>FAD</name>
        <dbReference type="ChEBI" id="CHEBI:57692"/>
    </cofactor>
    <text evidence="3">Binds 1 FAD per subunit.</text>
</comment>
<feature type="binding site" evidence="3">
    <location>
        <position position="215"/>
    </location>
    <ligand>
        <name>FAD</name>
        <dbReference type="ChEBI" id="CHEBI:57692"/>
    </ligand>
</feature>
<dbReference type="InterPro" id="IPR036134">
    <property type="entry name" value="Crypto/Photolyase_FAD-like_sf"/>
</dbReference>
<dbReference type="InterPro" id="IPR036155">
    <property type="entry name" value="Crypto/Photolyase_N_sf"/>
</dbReference>
<keyword evidence="8" id="KW-1185">Reference proteome</keyword>
<dbReference type="PANTHER" id="PTHR11455:SF9">
    <property type="entry name" value="CRYPTOCHROME CIRCADIAN CLOCK 5 ISOFORM X1"/>
    <property type="match status" value="1"/>
</dbReference>
<dbReference type="InterPro" id="IPR006050">
    <property type="entry name" value="DNA_photolyase_N"/>
</dbReference>
<feature type="region of interest" description="Disordered" evidence="5">
    <location>
        <begin position="465"/>
        <end position="504"/>
    </location>
</feature>
<organism evidence="7 8">
    <name type="scientific">Alkalicoccus urumqiensis</name>
    <name type="common">Bacillus urumqiensis</name>
    <dbReference type="NCBI Taxonomy" id="1548213"/>
    <lineage>
        <taxon>Bacteria</taxon>
        <taxon>Bacillati</taxon>
        <taxon>Bacillota</taxon>
        <taxon>Bacilli</taxon>
        <taxon>Bacillales</taxon>
        <taxon>Bacillaceae</taxon>
        <taxon>Alkalicoccus</taxon>
    </lineage>
</organism>
<evidence type="ECO:0000256" key="5">
    <source>
        <dbReference type="SAM" id="MobiDB-lite"/>
    </source>
</evidence>
<proteinExistence type="inferred from homology"/>
<dbReference type="Pfam" id="PF03441">
    <property type="entry name" value="FAD_binding_7"/>
    <property type="match status" value="1"/>
</dbReference>
<keyword evidence="1 3" id="KW-0285">Flavoprotein</keyword>
<dbReference type="Pfam" id="PF00875">
    <property type="entry name" value="DNA_photolyase"/>
    <property type="match status" value="1"/>
</dbReference>
<dbReference type="SUPFAM" id="SSF48173">
    <property type="entry name" value="Cryptochrome/photolyase FAD-binding domain"/>
    <property type="match status" value="1"/>
</dbReference>
<evidence type="ECO:0000256" key="1">
    <source>
        <dbReference type="ARBA" id="ARBA00022630"/>
    </source>
</evidence>
<dbReference type="Gene3D" id="1.10.579.10">
    <property type="entry name" value="DNA Cyclobutane Dipyrimidine Photolyase, subunit A, domain 3"/>
    <property type="match status" value="1"/>
</dbReference>
<reference evidence="7 8" key="1">
    <citation type="submission" date="2018-03" db="EMBL/GenBank/DDBJ databases">
        <title>Bacillus urumqiensis sp. nov., a moderately haloalkaliphilic bacterium isolated from a salt lake.</title>
        <authorList>
            <person name="Zhao B."/>
            <person name="Liao Z."/>
        </authorList>
    </citation>
    <scope>NUCLEOTIDE SEQUENCE [LARGE SCALE GENOMIC DNA]</scope>
    <source>
        <strain evidence="7 8">BZ-SZ-XJ18</strain>
    </source>
</reference>
<dbReference type="PROSITE" id="PS51645">
    <property type="entry name" value="PHR_CRY_ALPHA_BETA"/>
    <property type="match status" value="1"/>
</dbReference>
<dbReference type="InterPro" id="IPR005101">
    <property type="entry name" value="Cryptochr/Photolyase_FAD-bd"/>
</dbReference>
<gene>
    <name evidence="7" type="ORF">C6I21_14535</name>
</gene>
<evidence type="ECO:0000256" key="3">
    <source>
        <dbReference type="PIRSR" id="PIRSR602081-1"/>
    </source>
</evidence>
<dbReference type="OrthoDB" id="9772484at2"/>
<name>A0A2P6ME31_ALKUR</name>
<comment type="similarity">
    <text evidence="4">Belongs to the DNA photolyase family.</text>
</comment>
<dbReference type="PRINTS" id="PR00147">
    <property type="entry name" value="DNAPHOTLYASE"/>
</dbReference>
<dbReference type="SUPFAM" id="SSF52425">
    <property type="entry name" value="Cryptochrome/photolyase, N-terminal domain"/>
    <property type="match status" value="1"/>
</dbReference>
<dbReference type="GO" id="GO:0009416">
    <property type="term" value="P:response to light stimulus"/>
    <property type="evidence" value="ECO:0007669"/>
    <property type="project" value="TreeGrafter"/>
</dbReference>
<dbReference type="Proteomes" id="UP000243650">
    <property type="component" value="Unassembled WGS sequence"/>
</dbReference>
<keyword evidence="7" id="KW-0456">Lyase</keyword>
<evidence type="ECO:0000256" key="2">
    <source>
        <dbReference type="ARBA" id="ARBA00022827"/>
    </source>
</evidence>
<accession>A0A2P6ME31</accession>
<keyword evidence="2 3" id="KW-0274">FAD</keyword>
<dbReference type="GO" id="GO:0003904">
    <property type="term" value="F:deoxyribodipyrimidine photo-lyase activity"/>
    <property type="evidence" value="ECO:0007669"/>
    <property type="project" value="TreeGrafter"/>
</dbReference>
<evidence type="ECO:0000256" key="4">
    <source>
        <dbReference type="RuleBase" id="RU004182"/>
    </source>
</evidence>
<dbReference type="AlphaFoldDB" id="A0A2P6ME31"/>
<keyword evidence="4" id="KW-0157">Chromophore</keyword>
<dbReference type="GO" id="GO:0071949">
    <property type="term" value="F:FAD binding"/>
    <property type="evidence" value="ECO:0007669"/>
    <property type="project" value="TreeGrafter"/>
</dbReference>
<sequence>MVNIVWLKRDLRLTDHRPLVEACRNGGPVLLLYVLEPSVWQAGDLSRRHLDFVRESIEAMQEKLRERGTPLYAISGEMIETVLPALYDTYGAFTLYAHEEHGTPDTYKRDEAVRRWIKERGLSFYEYAPFGVRRGTSGREQFAAQWKQAMERPLYDAPDHLPPPETVPPGFSKNVQHVLQLETVPGESIRYGQEGGEGPAADSLLSFLEERHVHYEHHIGRPLAAGLSCSRLSPYLAFGSISLPAVVQKTNEALDQMPDPADRRPLEAFRSRLVWHCHFIQRLETEPEIAHTSIQPAFDQLERETADEPYERWLHGETGIPMIDACMKQLWKTGWLPFRMRAMLVSFVTHTLFYDWRRPAEDLARLFLDYEPGIHFSQVQMQAGTTGFNTIRIYNPVKQGRDQDPDGHFVKRLLPALNNVPVSYIHEPWKDPHFFHRNYPGPVVDIQQANRRARKLLWDVKEAHAASRETKDAMAKHASLRKAPPENKKPSSEQLQLFDPEKME</sequence>
<evidence type="ECO:0000259" key="6">
    <source>
        <dbReference type="PROSITE" id="PS51645"/>
    </source>
</evidence>
<feature type="binding site" evidence="3">
    <location>
        <position position="269"/>
    </location>
    <ligand>
        <name>FAD</name>
        <dbReference type="ChEBI" id="CHEBI:57692"/>
    </ligand>
</feature>
<feature type="compositionally biased region" description="Basic and acidic residues" evidence="5">
    <location>
        <begin position="465"/>
        <end position="475"/>
    </location>
</feature>